<evidence type="ECO:0000313" key="3">
    <source>
        <dbReference type="EMBL" id="MBL6446302.1"/>
    </source>
</evidence>
<dbReference type="GO" id="GO:0042277">
    <property type="term" value="F:peptide binding"/>
    <property type="evidence" value="ECO:0007669"/>
    <property type="project" value="TreeGrafter"/>
</dbReference>
<dbReference type="Proteomes" id="UP000614216">
    <property type="component" value="Unassembled WGS sequence"/>
</dbReference>
<dbReference type="InterPro" id="IPR027268">
    <property type="entry name" value="Peptidase_M4/M1_CTD_sf"/>
</dbReference>
<dbReference type="Pfam" id="PF01433">
    <property type="entry name" value="Peptidase_M1"/>
    <property type="match status" value="1"/>
</dbReference>
<dbReference type="PANTHER" id="PTHR11533">
    <property type="entry name" value="PROTEASE M1 ZINC METALLOPROTEASE"/>
    <property type="match status" value="1"/>
</dbReference>
<evidence type="ECO:0000259" key="2">
    <source>
        <dbReference type="Pfam" id="PF01433"/>
    </source>
</evidence>
<dbReference type="GO" id="GO:0070006">
    <property type="term" value="F:metalloaminopeptidase activity"/>
    <property type="evidence" value="ECO:0007669"/>
    <property type="project" value="TreeGrafter"/>
</dbReference>
<reference evidence="3" key="1">
    <citation type="submission" date="2021-01" db="EMBL/GenBank/DDBJ databases">
        <title>Fulvivirga kasyanovii gen. nov., sp nov., a novel member of the phylum Bacteroidetes isolated from seawater in a mussel farm.</title>
        <authorList>
            <person name="Zhao L.-H."/>
            <person name="Wang Z.-J."/>
        </authorList>
    </citation>
    <scope>NUCLEOTIDE SEQUENCE</scope>
    <source>
        <strain evidence="3">29W222</strain>
    </source>
</reference>
<dbReference type="GO" id="GO:0005737">
    <property type="term" value="C:cytoplasm"/>
    <property type="evidence" value="ECO:0007669"/>
    <property type="project" value="TreeGrafter"/>
</dbReference>
<dbReference type="AlphaFoldDB" id="A0A937FWI9"/>
<organism evidence="3 4">
    <name type="scientific">Fulvivirga marina</name>
    <dbReference type="NCBI Taxonomy" id="2494733"/>
    <lineage>
        <taxon>Bacteria</taxon>
        <taxon>Pseudomonadati</taxon>
        <taxon>Bacteroidota</taxon>
        <taxon>Cytophagia</taxon>
        <taxon>Cytophagales</taxon>
        <taxon>Fulvivirgaceae</taxon>
        <taxon>Fulvivirga</taxon>
    </lineage>
</organism>
<dbReference type="InterPro" id="IPR014782">
    <property type="entry name" value="Peptidase_M1_dom"/>
</dbReference>
<feature type="domain" description="Peptidase M1 membrane alanine aminopeptidase" evidence="2">
    <location>
        <begin position="362"/>
        <end position="562"/>
    </location>
</feature>
<dbReference type="CDD" id="cd09604">
    <property type="entry name" value="M1_APN_like"/>
    <property type="match status" value="1"/>
</dbReference>
<dbReference type="InterPro" id="IPR050344">
    <property type="entry name" value="Peptidase_M1_aminopeptidases"/>
</dbReference>
<feature type="signal peptide" evidence="1">
    <location>
        <begin position="1"/>
        <end position="19"/>
    </location>
</feature>
<dbReference type="RefSeq" id="WP_202855839.1">
    <property type="nucleotide sequence ID" value="NZ_JAEUGD010000023.1"/>
</dbReference>
<sequence length="742" mass="85411">MKRVILSLAVLLPFHFSLAQEKQWEGKFEQLGTDLPTPNEYRTGSGAPGKAYWQQQANYEIDVELDDKNQSVTGKEKITYINNSPDVLRYLWVQLDQNVRESGTNTYKIQETSIRDSIPAKFATQGLGITDYDGGFKIKSVTDAAGKTLPYIINKTMMRVDIPQPLKSGDSFTFGVEWSYNINDRMQLGGRSGLEYFPKDDNYLYTIAQFFPRMAVYDDYEGWQNKQFLGRGEFALPFGDYKVKITVPSDHIVASTGTLQNPKDVLSKQQIERLEQAEKSFDKPVIIATQAEAIEREKSKSNKKSTWVFHADNVRDFAFATSRKFIWDAQAVKIGNKTPMAMSYYPKEGNPLWEQESTKAVKNTLETYSKYTIDYPYPKAISVHSASIGMEYPMICFNFGRPNEDGTYSDITKYRMIGVIIHEVGHNFFPMIINSDERQWTWMDEGLNTFVQYRTEQEQYDDFPSRRGPAKGIVDYMKGDKAFIRPIMTNSEQIMQFGNNAYAKPATALSILRETIMGPELFDAAFKEYAQRWAFKHPKPADFFRSMEDASAVDLDWFWKGWFYTTDHVDIAVDEVKWFKLRTEESDIENKGKKVKKGDLTAKEGEGKAMDFSNGPEEFSLVETDPRYYGEFMNRVDDKAIIQKFVDKNLYQVTFRNEGGLVMPIIVEFTFADGSKTIEKIPAEIWRMNEEKVSKVFVFNKEVTNVVLDPKEETADTDVEDNIFPRTEVPSKFDEFKDKKGK</sequence>
<dbReference type="SUPFAM" id="SSF55486">
    <property type="entry name" value="Metalloproteases ('zincins'), catalytic domain"/>
    <property type="match status" value="1"/>
</dbReference>
<evidence type="ECO:0000313" key="4">
    <source>
        <dbReference type="Proteomes" id="UP000614216"/>
    </source>
</evidence>
<accession>A0A937FWI9</accession>
<dbReference type="GO" id="GO:0008270">
    <property type="term" value="F:zinc ion binding"/>
    <property type="evidence" value="ECO:0007669"/>
    <property type="project" value="InterPro"/>
</dbReference>
<keyword evidence="1" id="KW-0732">Signal</keyword>
<dbReference type="PANTHER" id="PTHR11533:SF174">
    <property type="entry name" value="PUROMYCIN-SENSITIVE AMINOPEPTIDASE-RELATED"/>
    <property type="match status" value="1"/>
</dbReference>
<name>A0A937FWI9_9BACT</name>
<evidence type="ECO:0000256" key="1">
    <source>
        <dbReference type="SAM" id="SignalP"/>
    </source>
</evidence>
<dbReference type="GO" id="GO:0005615">
    <property type="term" value="C:extracellular space"/>
    <property type="evidence" value="ECO:0007669"/>
    <property type="project" value="TreeGrafter"/>
</dbReference>
<keyword evidence="4" id="KW-1185">Reference proteome</keyword>
<protein>
    <submittedName>
        <fullName evidence="3">M1 family metallopeptidase</fullName>
    </submittedName>
</protein>
<dbReference type="Gene3D" id="1.10.390.10">
    <property type="entry name" value="Neutral Protease Domain 2"/>
    <property type="match status" value="1"/>
</dbReference>
<comment type="caution">
    <text evidence="3">The sequence shown here is derived from an EMBL/GenBank/DDBJ whole genome shotgun (WGS) entry which is preliminary data.</text>
</comment>
<dbReference type="EMBL" id="JAEUGD010000023">
    <property type="protein sequence ID" value="MBL6446302.1"/>
    <property type="molecule type" value="Genomic_DNA"/>
</dbReference>
<gene>
    <name evidence="3" type="ORF">JMN32_08280</name>
</gene>
<feature type="chain" id="PRO_5036952488" evidence="1">
    <location>
        <begin position="20"/>
        <end position="742"/>
    </location>
</feature>
<dbReference type="GO" id="GO:0043171">
    <property type="term" value="P:peptide catabolic process"/>
    <property type="evidence" value="ECO:0007669"/>
    <property type="project" value="TreeGrafter"/>
</dbReference>
<dbReference type="GO" id="GO:0016020">
    <property type="term" value="C:membrane"/>
    <property type="evidence" value="ECO:0007669"/>
    <property type="project" value="TreeGrafter"/>
</dbReference>
<proteinExistence type="predicted"/>